<organism evidence="5 6">
    <name type="scientific">Senna tora</name>
    <dbReference type="NCBI Taxonomy" id="362788"/>
    <lineage>
        <taxon>Eukaryota</taxon>
        <taxon>Viridiplantae</taxon>
        <taxon>Streptophyta</taxon>
        <taxon>Embryophyta</taxon>
        <taxon>Tracheophyta</taxon>
        <taxon>Spermatophyta</taxon>
        <taxon>Magnoliopsida</taxon>
        <taxon>eudicotyledons</taxon>
        <taxon>Gunneridae</taxon>
        <taxon>Pentapetalae</taxon>
        <taxon>rosids</taxon>
        <taxon>fabids</taxon>
        <taxon>Fabales</taxon>
        <taxon>Fabaceae</taxon>
        <taxon>Caesalpinioideae</taxon>
        <taxon>Cassia clade</taxon>
        <taxon>Senna</taxon>
    </lineage>
</organism>
<proteinExistence type="predicted"/>
<dbReference type="InterPro" id="IPR042197">
    <property type="entry name" value="Apaf_helical"/>
</dbReference>
<dbReference type="Pfam" id="PF00931">
    <property type="entry name" value="NB-ARC"/>
    <property type="match status" value="1"/>
</dbReference>
<dbReference type="EMBL" id="JAAIUW010000009">
    <property type="protein sequence ID" value="KAF7815617.1"/>
    <property type="molecule type" value="Genomic_DNA"/>
</dbReference>
<dbReference type="GO" id="GO:0043531">
    <property type="term" value="F:ADP binding"/>
    <property type="evidence" value="ECO:0007669"/>
    <property type="project" value="InterPro"/>
</dbReference>
<dbReference type="InterPro" id="IPR027417">
    <property type="entry name" value="P-loop_NTPase"/>
</dbReference>
<name>A0A834WAU4_9FABA</name>
<dbReference type="OrthoDB" id="1898799at2759"/>
<evidence type="ECO:0000313" key="5">
    <source>
        <dbReference type="EMBL" id="KAF7815617.1"/>
    </source>
</evidence>
<feature type="domain" description="NB-ARC" evidence="4">
    <location>
        <begin position="157"/>
        <end position="212"/>
    </location>
</feature>
<dbReference type="PANTHER" id="PTHR33463:SF198">
    <property type="entry name" value="RPP4C3"/>
    <property type="match status" value="1"/>
</dbReference>
<keyword evidence="1" id="KW-0547">Nucleotide-binding</keyword>
<dbReference type="Gene3D" id="1.10.8.430">
    <property type="entry name" value="Helical domain of apoptotic protease-activating factors"/>
    <property type="match status" value="1"/>
</dbReference>
<dbReference type="SUPFAM" id="SSF52540">
    <property type="entry name" value="P-loop containing nucleoside triphosphate hydrolases"/>
    <property type="match status" value="1"/>
</dbReference>
<dbReference type="GO" id="GO:0005524">
    <property type="term" value="F:ATP binding"/>
    <property type="evidence" value="ECO:0007669"/>
    <property type="project" value="UniProtKB-KW"/>
</dbReference>
<gene>
    <name evidence="5" type="ORF">G2W53_029586</name>
</gene>
<dbReference type="InterPro" id="IPR050905">
    <property type="entry name" value="Plant_NBS-LRR"/>
</dbReference>
<keyword evidence="6" id="KW-1185">Reference proteome</keyword>
<evidence type="ECO:0000259" key="4">
    <source>
        <dbReference type="Pfam" id="PF00931"/>
    </source>
</evidence>
<reference evidence="5" key="1">
    <citation type="submission" date="2020-09" db="EMBL/GenBank/DDBJ databases">
        <title>Genome-Enabled Discovery of Anthraquinone Biosynthesis in Senna tora.</title>
        <authorList>
            <person name="Kang S.-H."/>
            <person name="Pandey R.P."/>
            <person name="Lee C.-M."/>
            <person name="Sim J.-S."/>
            <person name="Jeong J.-T."/>
            <person name="Choi B.-S."/>
            <person name="Jung M."/>
            <person name="Ginzburg D."/>
            <person name="Zhao K."/>
            <person name="Won S.Y."/>
            <person name="Oh T.-J."/>
            <person name="Yu Y."/>
            <person name="Kim N.-H."/>
            <person name="Lee O.R."/>
            <person name="Lee T.-H."/>
            <person name="Bashyal P."/>
            <person name="Kim T.-S."/>
            <person name="Lee W.-H."/>
            <person name="Kawkins C."/>
            <person name="Kim C.-K."/>
            <person name="Kim J.S."/>
            <person name="Ahn B.O."/>
            <person name="Rhee S.Y."/>
            <person name="Sohng J.K."/>
        </authorList>
    </citation>
    <scope>NUCLEOTIDE SEQUENCE</scope>
    <source>
        <tissue evidence="5">Leaf</tissue>
    </source>
</reference>
<dbReference type="GO" id="GO:0006952">
    <property type="term" value="P:defense response"/>
    <property type="evidence" value="ECO:0007669"/>
    <property type="project" value="UniProtKB-KW"/>
</dbReference>
<dbReference type="PANTHER" id="PTHR33463">
    <property type="entry name" value="NB-ARC DOMAIN-CONTAINING PROTEIN-RELATED"/>
    <property type="match status" value="1"/>
</dbReference>
<evidence type="ECO:0000256" key="2">
    <source>
        <dbReference type="ARBA" id="ARBA00022821"/>
    </source>
</evidence>
<evidence type="ECO:0000256" key="1">
    <source>
        <dbReference type="ARBA" id="ARBA00022741"/>
    </source>
</evidence>
<evidence type="ECO:0000256" key="3">
    <source>
        <dbReference type="ARBA" id="ARBA00022840"/>
    </source>
</evidence>
<accession>A0A834WAU4</accession>
<dbReference type="InterPro" id="IPR002182">
    <property type="entry name" value="NB-ARC"/>
</dbReference>
<protein>
    <submittedName>
        <fullName evidence="5">Disease resistance protein</fullName>
    </submittedName>
</protein>
<keyword evidence="2" id="KW-0611">Plant defense</keyword>
<comment type="caution">
    <text evidence="5">The sequence shown here is derived from an EMBL/GenBank/DDBJ whole genome shotgun (WGS) entry which is preliminary data.</text>
</comment>
<keyword evidence="3" id="KW-0067">ATP-binding</keyword>
<sequence>MATIPISIAAKVAEYPVLPILRQFDYLFDFNGNLNNLTEQAEKLKIVHHQVNQQVQRAKIRGDLIEPEVQKWLASVDEVIDEVGKIEEQSKTRRSCFGGFCPNCIYRYRVSRKSTKKAVSIAPLPGIEYYSSSKNFIAFDSRKEATDQIMEALGDDDSIGIPISEDHNKGCKILMTTENEKMWRVMGDGVVKKVEIQALSDEDSWRLFRSVTGEIVETPGFKVVADEIVGKCKGLPLMIVTIGKKLKNKGIEEWKDLNRIIGANSANLDEILD</sequence>
<dbReference type="AlphaFoldDB" id="A0A834WAU4"/>
<evidence type="ECO:0000313" key="6">
    <source>
        <dbReference type="Proteomes" id="UP000634136"/>
    </source>
</evidence>
<dbReference type="Proteomes" id="UP000634136">
    <property type="component" value="Unassembled WGS sequence"/>
</dbReference>